<evidence type="ECO:0000259" key="5">
    <source>
        <dbReference type="PROSITE" id="PS50025"/>
    </source>
</evidence>
<dbReference type="Pfam" id="PF00054">
    <property type="entry name" value="Laminin_G_1"/>
    <property type="match status" value="1"/>
</dbReference>
<comment type="caution">
    <text evidence="2">Lacks conserved residue(s) required for the propagation of feature annotation.</text>
</comment>
<evidence type="ECO:0008006" key="9">
    <source>
        <dbReference type="Google" id="ProtNLM"/>
    </source>
</evidence>
<feature type="domain" description="Laminin G" evidence="5">
    <location>
        <begin position="1"/>
        <end position="99"/>
    </location>
</feature>
<dbReference type="PROSITE" id="PS50025">
    <property type="entry name" value="LAM_G_DOMAIN"/>
    <property type="match status" value="2"/>
</dbReference>
<dbReference type="Gene3D" id="2.60.120.200">
    <property type="match status" value="2"/>
</dbReference>
<evidence type="ECO:0000259" key="6">
    <source>
        <dbReference type="PROSITE" id="PS50026"/>
    </source>
</evidence>
<reference evidence="7 8" key="1">
    <citation type="submission" date="2024-08" db="EMBL/GenBank/DDBJ databases">
        <title>Gnathostoma spinigerum genome.</title>
        <authorList>
            <person name="Gonzalez-Bertolin B."/>
            <person name="Monzon S."/>
            <person name="Zaballos A."/>
            <person name="Jimenez P."/>
            <person name="Dekumyoy P."/>
            <person name="Varona S."/>
            <person name="Cuesta I."/>
            <person name="Sumanam S."/>
            <person name="Adisakwattana P."/>
            <person name="Gasser R.B."/>
            <person name="Hernandez-Gonzalez A."/>
            <person name="Young N.D."/>
            <person name="Perteguer M.J."/>
        </authorList>
    </citation>
    <scope>NUCLEOTIDE SEQUENCE [LARGE SCALE GENOMIC DNA]</scope>
    <source>
        <strain evidence="7">AL3</strain>
        <tissue evidence="7">Liver</tissue>
    </source>
</reference>
<keyword evidence="8" id="KW-1185">Reference proteome</keyword>
<dbReference type="GO" id="GO:0016020">
    <property type="term" value="C:membrane"/>
    <property type="evidence" value="ECO:0007669"/>
    <property type="project" value="UniProtKB-SubCell"/>
</dbReference>
<evidence type="ECO:0000256" key="4">
    <source>
        <dbReference type="SAM" id="MobiDB-lite"/>
    </source>
</evidence>
<evidence type="ECO:0000256" key="1">
    <source>
        <dbReference type="ARBA" id="ARBA00023157"/>
    </source>
</evidence>
<dbReference type="InterPro" id="IPR001791">
    <property type="entry name" value="Laminin_G"/>
</dbReference>
<dbReference type="InterPro" id="IPR050372">
    <property type="entry name" value="Neurexin-related_CASP"/>
</dbReference>
<feature type="domain" description="Laminin G" evidence="5">
    <location>
        <begin position="259"/>
        <end position="439"/>
    </location>
</feature>
<feature type="disulfide bond" evidence="2">
    <location>
        <begin position="243"/>
        <end position="252"/>
    </location>
</feature>
<dbReference type="SMART" id="SM00282">
    <property type="entry name" value="LamG"/>
    <property type="match status" value="1"/>
</dbReference>
<dbReference type="PROSITE" id="PS00022">
    <property type="entry name" value="EGF_1"/>
    <property type="match status" value="1"/>
</dbReference>
<dbReference type="PROSITE" id="PS50026">
    <property type="entry name" value="EGF_3"/>
    <property type="match status" value="1"/>
</dbReference>
<evidence type="ECO:0000313" key="8">
    <source>
        <dbReference type="Proteomes" id="UP001608902"/>
    </source>
</evidence>
<feature type="disulfide bond" evidence="3">
    <location>
        <begin position="72"/>
        <end position="99"/>
    </location>
</feature>
<name>A0ABD6ELX0_9BILA</name>
<gene>
    <name evidence="7" type="ORF">AB6A40_007490</name>
</gene>
<comment type="caution">
    <text evidence="7">The sequence shown here is derived from an EMBL/GenBank/DDBJ whole genome shotgun (WGS) entry which is preliminary data.</text>
</comment>
<proteinExistence type="predicted"/>
<protein>
    <recommendedName>
        <fullName evidence="9">Basement membrane-specific heparan sulfate proteoglycan core protein</fullName>
    </recommendedName>
</protein>
<evidence type="ECO:0000256" key="3">
    <source>
        <dbReference type="PROSITE-ProRule" id="PRU00122"/>
    </source>
</evidence>
<dbReference type="AlphaFoldDB" id="A0ABD6ELX0"/>
<dbReference type="EMBL" id="JBGFUD010006075">
    <property type="protein sequence ID" value="MFH4980781.1"/>
    <property type="molecule type" value="Genomic_DNA"/>
</dbReference>
<dbReference type="InterPro" id="IPR000742">
    <property type="entry name" value="EGF"/>
</dbReference>
<dbReference type="SUPFAM" id="SSF49899">
    <property type="entry name" value="Concanavalin A-like lectins/glucanases"/>
    <property type="match status" value="2"/>
</dbReference>
<dbReference type="CDD" id="cd00110">
    <property type="entry name" value="LamG"/>
    <property type="match status" value="1"/>
</dbReference>
<dbReference type="PANTHER" id="PTHR15036">
    <property type="entry name" value="PIKACHURIN-LIKE PROTEIN"/>
    <property type="match status" value="1"/>
</dbReference>
<accession>A0ABD6ELX0</accession>
<feature type="domain" description="EGF-like" evidence="6">
    <location>
        <begin position="216"/>
        <end position="253"/>
    </location>
</feature>
<keyword evidence="1 2" id="KW-1015">Disulfide bond</keyword>
<feature type="compositionally biased region" description="Basic and acidic residues" evidence="4">
    <location>
        <begin position="167"/>
        <end position="177"/>
    </location>
</feature>
<keyword evidence="2" id="KW-0245">EGF-like domain</keyword>
<feature type="region of interest" description="Disordered" evidence="4">
    <location>
        <begin position="160"/>
        <end position="183"/>
    </location>
</feature>
<dbReference type="PANTHER" id="PTHR15036:SF85">
    <property type="entry name" value="SP2353, ISOFORM A"/>
    <property type="match status" value="1"/>
</dbReference>
<dbReference type="InterPro" id="IPR013320">
    <property type="entry name" value="ConA-like_dom_sf"/>
</dbReference>
<evidence type="ECO:0000313" key="7">
    <source>
        <dbReference type="EMBL" id="MFH4980781.1"/>
    </source>
</evidence>
<organism evidence="7 8">
    <name type="scientific">Gnathostoma spinigerum</name>
    <dbReference type="NCBI Taxonomy" id="75299"/>
    <lineage>
        <taxon>Eukaryota</taxon>
        <taxon>Metazoa</taxon>
        <taxon>Ecdysozoa</taxon>
        <taxon>Nematoda</taxon>
        <taxon>Chromadorea</taxon>
        <taxon>Rhabditida</taxon>
        <taxon>Spirurina</taxon>
        <taxon>Gnathostomatomorpha</taxon>
        <taxon>Gnathostomatoidea</taxon>
        <taxon>Gnathostomatidae</taxon>
        <taxon>Gnathostoma</taxon>
    </lineage>
</organism>
<sequence length="456" mass="49996">MSSKWPVKVNEKHLIDLSLKNGVVDFMVNGHRTPGRDKLDPFVPYTDFFIGGVAPGIIPNRRFGVTSSFDGCLTKLEVDGEKIGLVEAATLSSGGITECRPPRVIPTSSTVFTTTLGTTTQPVPSIHTTTILPTTTTTTITSSLSTVGEDFRTTVEPKLTSASTETLMRESEEHTLPQEEQEEATMPTLIVDETSPIILSDDKITGKCVGIECEQNATLCGPKTCGDHGDCEVFNETHFTCSCRDYYDGPMCEQFKPIEYAAQFDGKAFIVFSADEFPHLTSEREETIELRFKTDADFGVLFWQGQQPETALLGEDYVSIGLNDGYLVFSYELGGGAAQITSTEPVNDGKEHHLKAARKGRNGTLTIDNNTPIEGHSSGILAMLNVEGDIYLGGLPDLDGMTAGLHEENFVGCIADVKLNSVRLDLMANAIDGRNVKPCEQWIVKKKWLRSKYFRR</sequence>
<evidence type="ECO:0000256" key="2">
    <source>
        <dbReference type="PROSITE-ProRule" id="PRU00076"/>
    </source>
</evidence>
<dbReference type="Proteomes" id="UP001608902">
    <property type="component" value="Unassembled WGS sequence"/>
</dbReference>